<evidence type="ECO:0000313" key="2">
    <source>
        <dbReference type="EMBL" id="MBD0421633.1"/>
    </source>
</evidence>
<dbReference type="CDD" id="cd04301">
    <property type="entry name" value="NAT_SF"/>
    <property type="match status" value="1"/>
</dbReference>
<dbReference type="Proteomes" id="UP000621210">
    <property type="component" value="Unassembled WGS sequence"/>
</dbReference>
<evidence type="ECO:0000313" key="3">
    <source>
        <dbReference type="Proteomes" id="UP000621210"/>
    </source>
</evidence>
<dbReference type="GO" id="GO:0016747">
    <property type="term" value="F:acyltransferase activity, transferring groups other than amino-acyl groups"/>
    <property type="evidence" value="ECO:0007669"/>
    <property type="project" value="InterPro"/>
</dbReference>
<dbReference type="InterPro" id="IPR000182">
    <property type="entry name" value="GNAT_dom"/>
</dbReference>
<dbReference type="AlphaFoldDB" id="A0A926L376"/>
<reference evidence="2" key="2">
    <citation type="submission" date="2020-09" db="EMBL/GenBank/DDBJ databases">
        <authorList>
            <person name="Luo X."/>
        </authorList>
    </citation>
    <scope>NUCLEOTIDE SEQUENCE</scope>
    <source>
        <strain evidence="2">TRM S81-3</strain>
    </source>
</reference>
<name>A0A926L376_9ACTN</name>
<reference evidence="2" key="1">
    <citation type="submission" date="2020-09" db="EMBL/GenBank/DDBJ databases">
        <title>Streptomyces grisecoloratus sp. nov., isolated from cotton soil.</title>
        <authorList>
            <person name="Xing L."/>
        </authorList>
    </citation>
    <scope>NUCLEOTIDE SEQUENCE</scope>
    <source>
        <strain evidence="2">TRM S81-3</strain>
    </source>
</reference>
<evidence type="ECO:0000259" key="1">
    <source>
        <dbReference type="PROSITE" id="PS51186"/>
    </source>
</evidence>
<dbReference type="InterPro" id="IPR016181">
    <property type="entry name" value="Acyl_CoA_acyltransferase"/>
</dbReference>
<keyword evidence="3" id="KW-1185">Reference proteome</keyword>
<protein>
    <submittedName>
        <fullName evidence="2">GNAT family N-acetyltransferase</fullName>
    </submittedName>
</protein>
<accession>A0A926L376</accession>
<feature type="domain" description="N-acetyltransferase" evidence="1">
    <location>
        <begin position="4"/>
        <end position="165"/>
    </location>
</feature>
<comment type="caution">
    <text evidence="2">The sequence shown here is derived from an EMBL/GenBank/DDBJ whole genome shotgun (WGS) entry which is preliminary data.</text>
</comment>
<dbReference type="PROSITE" id="PS51186">
    <property type="entry name" value="GNAT"/>
    <property type="match status" value="1"/>
</dbReference>
<gene>
    <name evidence="2" type="ORF">H0H10_21180</name>
</gene>
<proteinExistence type="predicted"/>
<dbReference type="Pfam" id="PF00583">
    <property type="entry name" value="Acetyltransf_1"/>
    <property type="match status" value="1"/>
</dbReference>
<dbReference type="EMBL" id="JACVQF010000200">
    <property type="protein sequence ID" value="MBD0421633.1"/>
    <property type="molecule type" value="Genomic_DNA"/>
</dbReference>
<sequence length="170" mass="19140">MEDVDIRAAGPEELDTVEALWLEASRWLASRGIDQWQYPPRRWRMAEAVEAGDCYLAVRDGRAIATITVHERADPEWWAEEDPASALYVHDLAVSRRAAGQSLGARLLDWAGAVAAGRGKRWLRLEAWKTNPQLHRYYIGQGFALLRIVDLPHRNSGALFQRPAVPAEAD</sequence>
<organism evidence="2 3">
    <name type="scientific">Streptomyces griseicoloratus</name>
    <dbReference type="NCBI Taxonomy" id="2752516"/>
    <lineage>
        <taxon>Bacteria</taxon>
        <taxon>Bacillati</taxon>
        <taxon>Actinomycetota</taxon>
        <taxon>Actinomycetes</taxon>
        <taxon>Kitasatosporales</taxon>
        <taxon>Streptomycetaceae</taxon>
        <taxon>Streptomyces</taxon>
    </lineage>
</organism>
<dbReference type="SUPFAM" id="SSF55729">
    <property type="entry name" value="Acyl-CoA N-acyltransferases (Nat)"/>
    <property type="match status" value="1"/>
</dbReference>
<dbReference type="Gene3D" id="3.40.630.30">
    <property type="match status" value="1"/>
</dbReference>